<keyword evidence="2" id="KW-1185">Reference proteome</keyword>
<sequence length="49" mass="5801">MEELTSKSLKDIKEIIENTDRWCDDDLTLTYVKIKAIIELLEERGIFNN</sequence>
<name>A0A1B1PAI0_9CAUD</name>
<dbReference type="RefSeq" id="YP_009279585.1">
    <property type="nucleotide sequence ID" value="NC_031015.1"/>
</dbReference>
<evidence type="ECO:0000313" key="1">
    <source>
        <dbReference type="EMBL" id="ANT41171.1"/>
    </source>
</evidence>
<protein>
    <submittedName>
        <fullName evidence="1">Uncharacterized protein</fullName>
    </submittedName>
</protein>
<dbReference type="EMBL" id="KX349900">
    <property type="protein sequence ID" value="ANT41171.1"/>
    <property type="molecule type" value="Genomic_DNA"/>
</dbReference>
<reference evidence="2" key="1">
    <citation type="submission" date="2016-05" db="EMBL/GenBank/DDBJ databases">
        <authorList>
            <person name="Carter D."/>
            <person name="Cochran E."/>
            <person name="Johnson A."/>
        </authorList>
    </citation>
    <scope>NUCLEOTIDE SEQUENCE [LARGE SCALE GENOMIC DNA]</scope>
</reference>
<dbReference type="GeneID" id="29062575"/>
<dbReference type="Proteomes" id="UP000204264">
    <property type="component" value="Segment"/>
</dbReference>
<proteinExistence type="predicted"/>
<gene>
    <name evidence="1" type="ORF">CLAUDI_17</name>
</gene>
<accession>A0A1B1PAI0</accession>
<dbReference type="KEGG" id="vg:29062575"/>
<evidence type="ECO:0000313" key="2">
    <source>
        <dbReference type="Proteomes" id="UP000204264"/>
    </source>
</evidence>
<organism evidence="1 2">
    <name type="scientific">Bacillus phage Claudi</name>
    <dbReference type="NCBI Taxonomy" id="1874001"/>
    <lineage>
        <taxon>Viruses</taxon>
        <taxon>Duplodnaviria</taxon>
        <taxon>Heunggongvirae</taxon>
        <taxon>Uroviricota</taxon>
        <taxon>Caudoviricetes</taxon>
        <taxon>Salasmaviridae</taxon>
        <taxon>Northropvirinae</taxon>
        <taxon>Claudivirus</taxon>
        <taxon>Claudivirus claudi</taxon>
    </lineage>
</organism>